<name>A0A317PUK0_9HYPH</name>
<accession>A0A317PUK0</accession>
<reference evidence="2 3" key="1">
    <citation type="submission" date="2018-05" db="EMBL/GenBank/DDBJ databases">
        <title>Genomic Encyclopedia of Type Strains, Phase IV (KMG-IV): sequencing the most valuable type-strain genomes for metagenomic binning, comparative biology and taxonomic classification.</title>
        <authorList>
            <person name="Goeker M."/>
        </authorList>
    </citation>
    <scope>NUCLEOTIDE SEQUENCE [LARGE SCALE GENOMIC DNA]</scope>
    <source>
        <strain evidence="2 3">DSM 16791</strain>
    </source>
</reference>
<keyword evidence="3" id="KW-1185">Reference proteome</keyword>
<dbReference type="NCBIfam" id="TIGR02001">
    <property type="entry name" value="gcw_chp"/>
    <property type="match status" value="1"/>
</dbReference>
<proteinExistence type="predicted"/>
<organism evidence="2 3">
    <name type="scientific">Hoeflea marina</name>
    <dbReference type="NCBI Taxonomy" id="274592"/>
    <lineage>
        <taxon>Bacteria</taxon>
        <taxon>Pseudomonadati</taxon>
        <taxon>Pseudomonadota</taxon>
        <taxon>Alphaproteobacteria</taxon>
        <taxon>Hyphomicrobiales</taxon>
        <taxon>Rhizobiaceae</taxon>
        <taxon>Hoeflea</taxon>
    </lineage>
</organism>
<dbReference type="RefSeq" id="WP_110030812.1">
    <property type="nucleotide sequence ID" value="NZ_QGTR01000001.1"/>
</dbReference>
<feature type="chain" id="PRO_5016427418" evidence="1">
    <location>
        <begin position="23"/>
        <end position="234"/>
    </location>
</feature>
<evidence type="ECO:0000256" key="1">
    <source>
        <dbReference type="SAM" id="SignalP"/>
    </source>
</evidence>
<dbReference type="Pfam" id="PF09694">
    <property type="entry name" value="Gcw_chp"/>
    <property type="match status" value="1"/>
</dbReference>
<feature type="signal peptide" evidence="1">
    <location>
        <begin position="1"/>
        <end position="22"/>
    </location>
</feature>
<protein>
    <submittedName>
        <fullName evidence="2">Uncharacterized protein (TIGR02001 family)</fullName>
    </submittedName>
</protein>
<dbReference type="EMBL" id="QGTR01000001">
    <property type="protein sequence ID" value="PWW04375.1"/>
    <property type="molecule type" value="Genomic_DNA"/>
</dbReference>
<evidence type="ECO:0000313" key="3">
    <source>
        <dbReference type="Proteomes" id="UP000246352"/>
    </source>
</evidence>
<evidence type="ECO:0000313" key="2">
    <source>
        <dbReference type="EMBL" id="PWW04375.1"/>
    </source>
</evidence>
<comment type="caution">
    <text evidence="2">The sequence shown here is derived from an EMBL/GenBank/DDBJ whole genome shotgun (WGS) entry which is preliminary data.</text>
</comment>
<dbReference type="OrthoDB" id="9793561at2"/>
<gene>
    <name evidence="2" type="ORF">DFR52_1011073</name>
</gene>
<dbReference type="Proteomes" id="UP000246352">
    <property type="component" value="Unassembled WGS sequence"/>
</dbReference>
<dbReference type="InterPro" id="IPR010239">
    <property type="entry name" value="CHP02001"/>
</dbReference>
<sequence length="234" mass="25280">MKSAILLCATALAVASLSSARAEDAPGADAVQSRIDLAFGLALTSNYISHGTTQTEDEPALQGYVETSYNVFYLGAWASNVSFDGVKDVEIDLYGGVRPTFGALSLDLGYARYIYTKDSAVSGEIYAKGTYAVTDTVTPGIELYYDPTNETNWSAAKIEVGGLPWETAFSGQVGSEFGSEELGYTKYAWDAGFSKTFMDDSVKFDLRYHDANDEDERFAATLSYDFSTPLTGSD</sequence>
<dbReference type="AlphaFoldDB" id="A0A317PUK0"/>
<keyword evidence="1" id="KW-0732">Signal</keyword>